<keyword evidence="2" id="KW-0732">Signal</keyword>
<feature type="chain" id="PRO_5007824619" description="Bdellovibrio beta-sandwich domain-containing protein" evidence="2">
    <location>
        <begin position="23"/>
        <end position="475"/>
    </location>
</feature>
<evidence type="ECO:0000313" key="5">
    <source>
        <dbReference type="Proteomes" id="UP000075799"/>
    </source>
</evidence>
<comment type="caution">
    <text evidence="4">The sequence shown here is derived from an EMBL/GenBank/DDBJ whole genome shotgun (WGS) entry which is preliminary data.</text>
</comment>
<gene>
    <name evidence="4" type="ORF">AZI87_15235</name>
</gene>
<name>A0A161P9Z4_BDEBC</name>
<dbReference type="RefSeq" id="WP_063208864.1">
    <property type="nucleotide sequence ID" value="NZ_LUKD01000008.1"/>
</dbReference>
<feature type="domain" description="Bdellovibrio beta-sandwich" evidence="3">
    <location>
        <begin position="59"/>
        <end position="188"/>
    </location>
</feature>
<feature type="signal peptide" evidence="2">
    <location>
        <begin position="1"/>
        <end position="22"/>
    </location>
</feature>
<evidence type="ECO:0000256" key="1">
    <source>
        <dbReference type="SAM" id="MobiDB-lite"/>
    </source>
</evidence>
<organism evidence="4 5">
    <name type="scientific">Bdellovibrio bacteriovorus</name>
    <dbReference type="NCBI Taxonomy" id="959"/>
    <lineage>
        <taxon>Bacteria</taxon>
        <taxon>Pseudomonadati</taxon>
        <taxon>Bdellovibrionota</taxon>
        <taxon>Bdellovibrionia</taxon>
        <taxon>Bdellovibrionales</taxon>
        <taxon>Pseudobdellovibrionaceae</taxon>
        <taxon>Bdellovibrio</taxon>
    </lineage>
</organism>
<accession>A0A161P9Z4</accession>
<dbReference type="OrthoDB" id="5288801at2"/>
<protein>
    <recommendedName>
        <fullName evidence="3">Bdellovibrio beta-sandwich domain-containing protein</fullName>
    </recommendedName>
</protein>
<proteinExistence type="predicted"/>
<dbReference type="Proteomes" id="UP000075799">
    <property type="component" value="Unassembled WGS sequence"/>
</dbReference>
<evidence type="ECO:0000313" key="4">
    <source>
        <dbReference type="EMBL" id="KYG62644.1"/>
    </source>
</evidence>
<dbReference type="Pfam" id="PF18820">
    <property type="entry name" value="BD_b_sandwich"/>
    <property type="match status" value="1"/>
</dbReference>
<sequence length="475" mass="51052">MNRRLIVTMLAALSVVQNSAYAQTIDDLPGFDDVDITPTTPVDQAPVVTTPVEQKPVDTAPVQTQYAGSASLNSIPRKSGGTLHTLKLSQALTLLRLDLRVTNSKVKVHKTSLVTEQGQKIDVRQLSQTDVLTTGSLSSSENLTANSRIAAIEILAESYSAEADVMITAIASDAVPKMTVSVEQIAQPVEPARPSTPSVPPPPPPPGATRPDPYRPPVYEDNVIRVGDEILYARSYTGVVTAIYGSQARVRLNSYGETQVSVNDLAKALRCLKGICSGDEGLYARSYKGTVIKAYSNALLAVRLNGYGESVISMTDFAKAQPCLGTICQGDSGLYAQSYRASVVGAFDNGMLEIKMSGYGNSFVQSRDFAKASSCNRERTMCAGADILYARSYPGRALEFYDNGMVSFQMDGYSGSSFSRSSDIAYSVRDSRVGRTYIYAGSYRATVMAVYSNGMARVNLSGYSGSSIVNLHDLR</sequence>
<evidence type="ECO:0000256" key="2">
    <source>
        <dbReference type="SAM" id="SignalP"/>
    </source>
</evidence>
<reference evidence="4 5" key="1">
    <citation type="submission" date="2016-03" db="EMBL/GenBank/DDBJ databases">
        <authorList>
            <person name="Ploux O."/>
        </authorList>
    </citation>
    <scope>NUCLEOTIDE SEQUENCE [LARGE SCALE GENOMIC DNA]</scope>
    <source>
        <strain evidence="4 5">EC13</strain>
    </source>
</reference>
<evidence type="ECO:0000259" key="3">
    <source>
        <dbReference type="Pfam" id="PF18820"/>
    </source>
</evidence>
<dbReference type="InterPro" id="IPR041016">
    <property type="entry name" value="BD_b_sandwich"/>
</dbReference>
<dbReference type="EMBL" id="LUKD01000008">
    <property type="protein sequence ID" value="KYG62644.1"/>
    <property type="molecule type" value="Genomic_DNA"/>
</dbReference>
<feature type="compositionally biased region" description="Pro residues" evidence="1">
    <location>
        <begin position="197"/>
        <end position="208"/>
    </location>
</feature>
<dbReference type="AlphaFoldDB" id="A0A161P9Z4"/>
<feature type="region of interest" description="Disordered" evidence="1">
    <location>
        <begin position="189"/>
        <end position="217"/>
    </location>
</feature>